<dbReference type="AlphaFoldDB" id="A0AAD6ZSX5"/>
<comment type="caution">
    <text evidence="2">The sequence shown here is derived from an EMBL/GenBank/DDBJ whole genome shotgun (WGS) entry which is preliminary data.</text>
</comment>
<keyword evidence="3" id="KW-1185">Reference proteome</keyword>
<organism evidence="2 3">
    <name type="scientific">Mycena albidolilacea</name>
    <dbReference type="NCBI Taxonomy" id="1033008"/>
    <lineage>
        <taxon>Eukaryota</taxon>
        <taxon>Fungi</taxon>
        <taxon>Dikarya</taxon>
        <taxon>Basidiomycota</taxon>
        <taxon>Agaricomycotina</taxon>
        <taxon>Agaricomycetes</taxon>
        <taxon>Agaricomycetidae</taxon>
        <taxon>Agaricales</taxon>
        <taxon>Marasmiineae</taxon>
        <taxon>Mycenaceae</taxon>
        <taxon>Mycena</taxon>
    </lineage>
</organism>
<dbReference type="EMBL" id="JARIHO010000029">
    <property type="protein sequence ID" value="KAJ7337408.1"/>
    <property type="molecule type" value="Genomic_DNA"/>
</dbReference>
<sequence>MALFHIAYGPCWLRVPQFRESGHTGSLQRRAGTVERGQKMWGCRQKAACIAQGPCQPHTQQQFIGSTASPLQRGDGEHGATRWERTGAQAQGVWGPFAQPPLPLGQALAPLQAGFGSRARALRRGNCDRVGQRRVVQQEGGRRGTSRGGVCSNTGAEGPWRSYGTCPGPARALLPVRAGIFASAAHNFFQTGDTPERQPTSERKKEAMGIEDPVVVPAQHGMRAFLDVIGKDLVKNEAPGECTLKW</sequence>
<gene>
    <name evidence="2" type="ORF">DFH08DRAFT_812761</name>
</gene>
<evidence type="ECO:0000313" key="2">
    <source>
        <dbReference type="EMBL" id="KAJ7337408.1"/>
    </source>
</evidence>
<evidence type="ECO:0000256" key="1">
    <source>
        <dbReference type="SAM" id="MobiDB-lite"/>
    </source>
</evidence>
<feature type="region of interest" description="Disordered" evidence="1">
    <location>
        <begin position="132"/>
        <end position="159"/>
    </location>
</feature>
<proteinExistence type="predicted"/>
<reference evidence="2" key="1">
    <citation type="submission" date="2023-03" db="EMBL/GenBank/DDBJ databases">
        <title>Massive genome expansion in bonnet fungi (Mycena s.s.) driven by repeated elements and novel gene families across ecological guilds.</title>
        <authorList>
            <consortium name="Lawrence Berkeley National Laboratory"/>
            <person name="Harder C.B."/>
            <person name="Miyauchi S."/>
            <person name="Viragh M."/>
            <person name="Kuo A."/>
            <person name="Thoen E."/>
            <person name="Andreopoulos B."/>
            <person name="Lu D."/>
            <person name="Skrede I."/>
            <person name="Drula E."/>
            <person name="Henrissat B."/>
            <person name="Morin E."/>
            <person name="Kohler A."/>
            <person name="Barry K."/>
            <person name="LaButti K."/>
            <person name="Morin E."/>
            <person name="Salamov A."/>
            <person name="Lipzen A."/>
            <person name="Mereny Z."/>
            <person name="Hegedus B."/>
            <person name="Baldrian P."/>
            <person name="Stursova M."/>
            <person name="Weitz H."/>
            <person name="Taylor A."/>
            <person name="Grigoriev I.V."/>
            <person name="Nagy L.G."/>
            <person name="Martin F."/>
            <person name="Kauserud H."/>
        </authorList>
    </citation>
    <scope>NUCLEOTIDE SEQUENCE</scope>
    <source>
        <strain evidence="2">CBHHK002</strain>
    </source>
</reference>
<feature type="compositionally biased region" description="Basic and acidic residues" evidence="1">
    <location>
        <begin position="194"/>
        <end position="207"/>
    </location>
</feature>
<evidence type="ECO:0000313" key="3">
    <source>
        <dbReference type="Proteomes" id="UP001218218"/>
    </source>
</evidence>
<accession>A0AAD6ZSX5</accession>
<name>A0AAD6ZSX5_9AGAR</name>
<dbReference type="Proteomes" id="UP001218218">
    <property type="component" value="Unassembled WGS sequence"/>
</dbReference>
<feature type="region of interest" description="Disordered" evidence="1">
    <location>
        <begin position="187"/>
        <end position="207"/>
    </location>
</feature>
<protein>
    <submittedName>
        <fullName evidence="2">Uncharacterized protein</fullName>
    </submittedName>
</protein>